<evidence type="ECO:0000313" key="2">
    <source>
        <dbReference type="Proteomes" id="UP000182344"/>
    </source>
</evidence>
<protein>
    <submittedName>
        <fullName evidence="1">Uncharacterized protein</fullName>
    </submittedName>
</protein>
<dbReference type="Proteomes" id="UP000182344">
    <property type="component" value="Unassembled WGS sequence"/>
</dbReference>
<comment type="caution">
    <text evidence="1">The sequence shown here is derived from an EMBL/GenBank/DDBJ whole genome shotgun (WGS) entry which is preliminary data.</text>
</comment>
<proteinExistence type="predicted"/>
<dbReference type="STRING" id="1805376.AUK05_01890"/>
<gene>
    <name evidence="1" type="ORF">AUK05_01890</name>
</gene>
<reference evidence="1 2" key="1">
    <citation type="journal article" date="2016" name="Environ. Microbiol.">
        <title>Genomic resolution of a cold subsurface aquifer community provides metabolic insights for novel microbes adapted to high CO concentrations.</title>
        <authorList>
            <person name="Probst A.J."/>
            <person name="Castelle C.J."/>
            <person name="Singh A."/>
            <person name="Brown C.T."/>
            <person name="Anantharaman K."/>
            <person name="Sharon I."/>
            <person name="Hug L.A."/>
            <person name="Burstein D."/>
            <person name="Emerson J.B."/>
            <person name="Thomas B.C."/>
            <person name="Banfield J.F."/>
        </authorList>
    </citation>
    <scope>NUCLEOTIDE SEQUENCE [LARGE SCALE GENOMIC DNA]</scope>
    <source>
        <strain evidence="1">CG2_30_35_20</strain>
    </source>
</reference>
<sequence length="85" mass="9902">MSKRLNEDKMDCAQSVSAFVQETRDKVSVINIKLQRLLDGYLDQIIEQDIYKVEKNKLVSQKKSLEENLITLEQTQTGWIEPMSK</sequence>
<dbReference type="EMBL" id="MNZO01000026">
    <property type="protein sequence ID" value="OIP87180.1"/>
    <property type="molecule type" value="Genomic_DNA"/>
</dbReference>
<evidence type="ECO:0000313" key="1">
    <source>
        <dbReference type="EMBL" id="OIP87180.1"/>
    </source>
</evidence>
<organism evidence="1 2">
    <name type="scientific">Candidatus Shapirobacteria bacterium CG2_30_35_20</name>
    <dbReference type="NCBI Taxonomy" id="1805376"/>
    <lineage>
        <taxon>Bacteria</taxon>
        <taxon>Candidatus Shapironibacteriota</taxon>
    </lineage>
</organism>
<dbReference type="AlphaFoldDB" id="A0A1J5HQZ7"/>
<name>A0A1J5HQZ7_9BACT</name>
<accession>A0A1J5HQZ7</accession>